<dbReference type="GO" id="GO:0004622">
    <property type="term" value="F:phosphatidylcholine lysophospholipase activity"/>
    <property type="evidence" value="ECO:0007669"/>
    <property type="project" value="TreeGrafter"/>
</dbReference>
<comment type="caution">
    <text evidence="2">The sequence shown here is derived from an EMBL/GenBank/DDBJ whole genome shotgun (WGS) entry which is preliminary data.</text>
</comment>
<dbReference type="PANTHER" id="PTHR30383">
    <property type="entry name" value="THIOESTERASE 1/PROTEASE 1/LYSOPHOSPHOLIPASE L1"/>
    <property type="match status" value="1"/>
</dbReference>
<dbReference type="AlphaFoldDB" id="A0A251YKE5"/>
<keyword evidence="2" id="KW-0378">Hydrolase</keyword>
<evidence type="ECO:0000259" key="1">
    <source>
        <dbReference type="Pfam" id="PF13472"/>
    </source>
</evidence>
<gene>
    <name evidence="2" type="ORF">BFL36_06040</name>
</gene>
<organism evidence="2 3">
    <name type="scientific">Clavibacter michiganensis</name>
    <dbReference type="NCBI Taxonomy" id="28447"/>
    <lineage>
        <taxon>Bacteria</taxon>
        <taxon>Bacillati</taxon>
        <taxon>Actinomycetota</taxon>
        <taxon>Actinomycetes</taxon>
        <taxon>Micrococcales</taxon>
        <taxon>Microbacteriaceae</taxon>
        <taxon>Clavibacter</taxon>
    </lineage>
</organism>
<feature type="domain" description="SGNH hydrolase-type esterase" evidence="1">
    <location>
        <begin position="75"/>
        <end position="240"/>
    </location>
</feature>
<dbReference type="PANTHER" id="PTHR30383:SF5">
    <property type="entry name" value="SGNH HYDROLASE-TYPE ESTERASE DOMAIN-CONTAINING PROTEIN"/>
    <property type="match status" value="1"/>
</dbReference>
<dbReference type="InterPro" id="IPR036514">
    <property type="entry name" value="SGNH_hydro_sf"/>
</dbReference>
<name>A0A251YKE5_9MICO</name>
<accession>A0A251YKE5</accession>
<dbReference type="Pfam" id="PF13472">
    <property type="entry name" value="Lipase_GDSL_2"/>
    <property type="match status" value="1"/>
</dbReference>
<proteinExistence type="predicted"/>
<dbReference type="Proteomes" id="UP000195011">
    <property type="component" value="Unassembled WGS sequence"/>
</dbReference>
<dbReference type="EMBL" id="MDJY01000033">
    <property type="protein sequence ID" value="OUE24629.1"/>
    <property type="molecule type" value="Genomic_DNA"/>
</dbReference>
<reference evidence="2 3" key="1">
    <citation type="submission" date="2016-08" db="EMBL/GenBank/DDBJ databases">
        <title>Genome sequence of Clavibacter michiganensis spp strain CFBP8017.</title>
        <authorList>
            <person name="Thapa S.P."/>
            <person name="Coaker G."/>
            <person name="Jacques M.-A."/>
        </authorList>
    </citation>
    <scope>NUCLEOTIDE SEQUENCE [LARGE SCALE GENOMIC DNA]</scope>
    <source>
        <strain evidence="2">CFBP8017</strain>
    </source>
</reference>
<dbReference type="InterPro" id="IPR013830">
    <property type="entry name" value="SGNH_hydro"/>
</dbReference>
<protein>
    <submittedName>
        <fullName evidence="2">GDSL-like Lipase/Acylhydrolase</fullName>
    </submittedName>
</protein>
<dbReference type="InterPro" id="IPR051532">
    <property type="entry name" value="Ester_Hydrolysis_Enzymes"/>
</dbReference>
<evidence type="ECO:0000313" key="3">
    <source>
        <dbReference type="Proteomes" id="UP000195011"/>
    </source>
</evidence>
<dbReference type="Gene3D" id="3.40.50.1110">
    <property type="entry name" value="SGNH hydrolase"/>
    <property type="match status" value="1"/>
</dbReference>
<sequence>MVPTRSTRKPLARPATVVSAAAAALGGLTAAALVLPRRFEAGRRARAVILNETLPVNSAWWREHAQLEGDLLYVALGDSTAQGIGASRPVNGYVGILADRIRALSGRTVRTVNLSVSGARVSDLVEHQLPRLAKLRPDVVTLAIGANDIAAFEPVAFERDLGRILDAVPPTTVVADLPCFHFPASERKVRVANEIVRRLATDRDLRLAPLHRITRRQTAVLALIQAAGDLFHPNDRGYRVWASAFLPFLPATVRALETAGR</sequence>
<dbReference type="SUPFAM" id="SSF52266">
    <property type="entry name" value="SGNH hydrolase"/>
    <property type="match status" value="1"/>
</dbReference>
<evidence type="ECO:0000313" key="2">
    <source>
        <dbReference type="EMBL" id="OUE24629.1"/>
    </source>
</evidence>